<feature type="region of interest" description="Disordered" evidence="6">
    <location>
        <begin position="174"/>
        <end position="217"/>
    </location>
</feature>
<feature type="compositionally biased region" description="Polar residues" evidence="6">
    <location>
        <begin position="467"/>
        <end position="487"/>
    </location>
</feature>
<dbReference type="InterPro" id="IPR051882">
    <property type="entry name" value="ATF_bZIP_TF"/>
</dbReference>
<dbReference type="STRING" id="763665.A0A2G5BE54"/>
<accession>A0A2G5BE54</accession>
<feature type="compositionally biased region" description="Polar residues" evidence="6">
    <location>
        <begin position="301"/>
        <end position="322"/>
    </location>
</feature>
<dbReference type="InterPro" id="IPR004827">
    <property type="entry name" value="bZIP"/>
</dbReference>
<dbReference type="GO" id="GO:0000978">
    <property type="term" value="F:RNA polymerase II cis-regulatory region sequence-specific DNA binding"/>
    <property type="evidence" value="ECO:0007669"/>
    <property type="project" value="TreeGrafter"/>
</dbReference>
<gene>
    <name evidence="8" type="ORF">COEREDRAFT_80640</name>
</gene>
<dbReference type="PANTHER" id="PTHR46164">
    <property type="entry name" value="ATF6, ISOFORM C"/>
    <property type="match status" value="1"/>
</dbReference>
<sequence length="698" mass="73404">MLPSAASQLSMLAALPFPHVAAPTNIAPQKTLSAVPATPEPAADLPPPRKVRRQQPPQRSKAGSLRTSLAGSPGGENAASLSADRSPGSSRAEVTASSPSVKRSGSSSAHSAALKPFTPRRPLAPRQAQADLVAQQPQTQTQQQQQRKVGGTKGASGAITPPGLSVLAKIAQKQTPIAVSSPPCSAAEVRKPLPHIPATSPQSSTKRANPADTVAQKRQERLIKNRAAALLSRKRKRDYMTRLESEVEELRESNSAMAKRLAEMERRLGALAAERDRLAQVGTASSMSTSTEPKQSESESEQNGGTSEPSTVPTEPGTSASDPPSKANDSDTPANPTESMDIDSEHAATTSYANSASEVEEESDSDGGEPRLRPRVASAADAPEAKQQAGGAGRQRTAGALLMAVLFSFSLFSFPALHSSDKPLAVGGSGGSGLLPAPEPRLLIAAAPPRRDAGFPLAERVRRSISAFANPQDDSQTQASAPTNSSLARPMTIQESAGLRAWINRGLAAEPRALMKQPSALSVVRHQDHSQDRTRPDHAMLYCPTMKHVLFSSAAQQISDSLTPVDSRQPAAARVLDNRLTTPSITSLPAVNDVDDCAPADLAAYSTPDATGEPSIAHFPRDVAALPASERPKLSLYSPVVSGAAAAVPNILPPWEEFARLDAPDHSTAAAKQKYLRIDVEVVGSKWVTADKFANGLY</sequence>
<evidence type="ECO:0000256" key="1">
    <source>
        <dbReference type="ARBA" id="ARBA00004167"/>
    </source>
</evidence>
<dbReference type="SMART" id="SM00338">
    <property type="entry name" value="BRLZ"/>
    <property type="match status" value="1"/>
</dbReference>
<dbReference type="AlphaFoldDB" id="A0A2G5BE54"/>
<evidence type="ECO:0000256" key="6">
    <source>
        <dbReference type="SAM" id="MobiDB-lite"/>
    </source>
</evidence>
<dbReference type="GO" id="GO:0000981">
    <property type="term" value="F:DNA-binding transcription factor activity, RNA polymerase II-specific"/>
    <property type="evidence" value="ECO:0007669"/>
    <property type="project" value="TreeGrafter"/>
</dbReference>
<dbReference type="SUPFAM" id="SSF57959">
    <property type="entry name" value="Leucine zipper domain"/>
    <property type="match status" value="1"/>
</dbReference>
<keyword evidence="3" id="KW-0238">DNA-binding</keyword>
<protein>
    <recommendedName>
        <fullName evidence="7">BZIP domain-containing protein</fullName>
    </recommendedName>
</protein>
<evidence type="ECO:0000256" key="4">
    <source>
        <dbReference type="ARBA" id="ARBA00023163"/>
    </source>
</evidence>
<dbReference type="Proteomes" id="UP000242474">
    <property type="component" value="Unassembled WGS sequence"/>
</dbReference>
<evidence type="ECO:0000313" key="8">
    <source>
        <dbReference type="EMBL" id="PIA17300.1"/>
    </source>
</evidence>
<keyword evidence="9" id="KW-1185">Reference proteome</keyword>
<feature type="region of interest" description="Disordered" evidence="6">
    <location>
        <begin position="273"/>
        <end position="393"/>
    </location>
</feature>
<feature type="compositionally biased region" description="Low complexity" evidence="6">
    <location>
        <begin position="97"/>
        <end position="108"/>
    </location>
</feature>
<feature type="domain" description="BZIP" evidence="7">
    <location>
        <begin position="215"/>
        <end position="278"/>
    </location>
</feature>
<feature type="region of interest" description="Disordered" evidence="6">
    <location>
        <begin position="467"/>
        <end position="489"/>
    </location>
</feature>
<dbReference type="InterPro" id="IPR046347">
    <property type="entry name" value="bZIP_sf"/>
</dbReference>
<dbReference type="Pfam" id="PF00170">
    <property type="entry name" value="bZIP_1"/>
    <property type="match status" value="1"/>
</dbReference>
<name>A0A2G5BE54_COERN</name>
<organism evidence="8 9">
    <name type="scientific">Coemansia reversa (strain ATCC 12441 / NRRL 1564)</name>
    <dbReference type="NCBI Taxonomy" id="763665"/>
    <lineage>
        <taxon>Eukaryota</taxon>
        <taxon>Fungi</taxon>
        <taxon>Fungi incertae sedis</taxon>
        <taxon>Zoopagomycota</taxon>
        <taxon>Kickxellomycotina</taxon>
        <taxon>Kickxellomycetes</taxon>
        <taxon>Kickxellales</taxon>
        <taxon>Kickxellaceae</taxon>
        <taxon>Coemansia</taxon>
    </lineage>
</organism>
<keyword evidence="4" id="KW-0804">Transcription</keyword>
<evidence type="ECO:0000256" key="2">
    <source>
        <dbReference type="ARBA" id="ARBA00023015"/>
    </source>
</evidence>
<dbReference type="PANTHER" id="PTHR46164:SF3">
    <property type="entry name" value="ATF6, ISOFORM C"/>
    <property type="match status" value="1"/>
</dbReference>
<feature type="compositionally biased region" description="Acidic residues" evidence="6">
    <location>
        <begin position="358"/>
        <end position="367"/>
    </location>
</feature>
<evidence type="ECO:0000259" key="7">
    <source>
        <dbReference type="PROSITE" id="PS50217"/>
    </source>
</evidence>
<evidence type="ECO:0000256" key="3">
    <source>
        <dbReference type="ARBA" id="ARBA00023125"/>
    </source>
</evidence>
<feature type="compositionally biased region" description="Polar residues" evidence="6">
    <location>
        <begin position="282"/>
        <end position="293"/>
    </location>
</feature>
<feature type="region of interest" description="Disordered" evidence="6">
    <location>
        <begin position="31"/>
        <end position="161"/>
    </location>
</feature>
<dbReference type="PROSITE" id="PS50217">
    <property type="entry name" value="BZIP"/>
    <property type="match status" value="1"/>
</dbReference>
<reference evidence="8 9" key="1">
    <citation type="journal article" date="2015" name="Genome Biol. Evol.">
        <title>Phylogenomic analyses indicate that early fungi evolved digesting cell walls of algal ancestors of land plants.</title>
        <authorList>
            <person name="Chang Y."/>
            <person name="Wang S."/>
            <person name="Sekimoto S."/>
            <person name="Aerts A.L."/>
            <person name="Choi C."/>
            <person name="Clum A."/>
            <person name="LaButti K.M."/>
            <person name="Lindquist E.A."/>
            <person name="Yee Ngan C."/>
            <person name="Ohm R.A."/>
            <person name="Salamov A.A."/>
            <person name="Grigoriev I.V."/>
            <person name="Spatafora J.W."/>
            <person name="Berbee M.L."/>
        </authorList>
    </citation>
    <scope>NUCLEOTIDE SEQUENCE [LARGE SCALE GENOMIC DNA]</scope>
    <source>
        <strain evidence="8 9">NRRL 1564</strain>
    </source>
</reference>
<evidence type="ECO:0000313" key="9">
    <source>
        <dbReference type="Proteomes" id="UP000242474"/>
    </source>
</evidence>
<proteinExistence type="predicted"/>
<dbReference type="GO" id="GO:0005634">
    <property type="term" value="C:nucleus"/>
    <property type="evidence" value="ECO:0007669"/>
    <property type="project" value="TreeGrafter"/>
</dbReference>
<dbReference type="Gene3D" id="1.20.5.170">
    <property type="match status" value="1"/>
</dbReference>
<keyword evidence="5" id="KW-0539">Nucleus</keyword>
<evidence type="ECO:0000256" key="5">
    <source>
        <dbReference type="ARBA" id="ARBA00023242"/>
    </source>
</evidence>
<dbReference type="OrthoDB" id="5587678at2759"/>
<dbReference type="GO" id="GO:0030968">
    <property type="term" value="P:endoplasmic reticulum unfolded protein response"/>
    <property type="evidence" value="ECO:0007669"/>
    <property type="project" value="TreeGrafter"/>
</dbReference>
<dbReference type="GO" id="GO:0016020">
    <property type="term" value="C:membrane"/>
    <property type="evidence" value="ECO:0007669"/>
    <property type="project" value="UniProtKB-SubCell"/>
</dbReference>
<dbReference type="EMBL" id="KZ303495">
    <property type="protein sequence ID" value="PIA17300.1"/>
    <property type="molecule type" value="Genomic_DNA"/>
</dbReference>
<feature type="compositionally biased region" description="Low complexity" evidence="6">
    <location>
        <begin position="135"/>
        <end position="146"/>
    </location>
</feature>
<keyword evidence="2" id="KW-0805">Transcription regulation</keyword>
<comment type="subcellular location">
    <subcellularLocation>
        <location evidence="1">Membrane</location>
        <topology evidence="1">Single-pass membrane protein</topology>
    </subcellularLocation>
</comment>